<protein>
    <submittedName>
        <fullName evidence="3">Uncharacterized protein</fullName>
    </submittedName>
</protein>
<dbReference type="KEGG" id="samy:DB32_002649"/>
<accession>A0A0F6W231</accession>
<name>A0A0F6W231_9BACT</name>
<reference evidence="3 4" key="1">
    <citation type="submission" date="2015-03" db="EMBL/GenBank/DDBJ databases">
        <title>Genome assembly of Sandaracinus amylolyticus DSM 53668.</title>
        <authorList>
            <person name="Sharma G."/>
            <person name="Subramanian S."/>
        </authorList>
    </citation>
    <scope>NUCLEOTIDE SEQUENCE [LARGE SCALE GENOMIC DNA]</scope>
    <source>
        <strain evidence="3 4">DSM 53668</strain>
    </source>
</reference>
<feature type="signal peptide" evidence="2">
    <location>
        <begin position="1"/>
        <end position="21"/>
    </location>
</feature>
<feature type="region of interest" description="Disordered" evidence="1">
    <location>
        <begin position="22"/>
        <end position="50"/>
    </location>
</feature>
<sequence>MRTTPLASLFLLAACSDPAPARDDAGTDASQLDASALADASAPDSTTGAPRSGLVSLTHTNLGSHVLFGYFGPGTIEDLRAGLLFAECTIDDERGDCIALTCPGGSETATHDAGALSASIDGVELLVAGEPGASGIYSALGTGAAFEAGDVVRFAATGADVPAFSADVIAPSAPAITLPTTISRDAPLTLTWGATTAESVQVGLVGAGTGVRCIVPAARGSVTVDPALLASEALGSNTLLNVTAFTTTEVVAGDYALDVSVSDGVSAPVTLE</sequence>
<evidence type="ECO:0000256" key="1">
    <source>
        <dbReference type="SAM" id="MobiDB-lite"/>
    </source>
</evidence>
<keyword evidence="4" id="KW-1185">Reference proteome</keyword>
<organism evidence="3 4">
    <name type="scientific">Sandaracinus amylolyticus</name>
    <dbReference type="NCBI Taxonomy" id="927083"/>
    <lineage>
        <taxon>Bacteria</taxon>
        <taxon>Pseudomonadati</taxon>
        <taxon>Myxococcota</taxon>
        <taxon>Polyangia</taxon>
        <taxon>Polyangiales</taxon>
        <taxon>Sandaracinaceae</taxon>
        <taxon>Sandaracinus</taxon>
    </lineage>
</organism>
<evidence type="ECO:0000313" key="3">
    <source>
        <dbReference type="EMBL" id="AKF05500.1"/>
    </source>
</evidence>
<feature type="compositionally biased region" description="Low complexity" evidence="1">
    <location>
        <begin position="28"/>
        <end position="45"/>
    </location>
</feature>
<proteinExistence type="predicted"/>
<dbReference type="AlphaFoldDB" id="A0A0F6W231"/>
<dbReference type="Proteomes" id="UP000034883">
    <property type="component" value="Chromosome"/>
</dbReference>
<evidence type="ECO:0000313" key="4">
    <source>
        <dbReference type="Proteomes" id="UP000034883"/>
    </source>
</evidence>
<feature type="chain" id="PRO_5002511530" evidence="2">
    <location>
        <begin position="22"/>
        <end position="272"/>
    </location>
</feature>
<dbReference type="PROSITE" id="PS51257">
    <property type="entry name" value="PROKAR_LIPOPROTEIN"/>
    <property type="match status" value="1"/>
</dbReference>
<keyword evidence="2" id="KW-0732">Signal</keyword>
<evidence type="ECO:0000256" key="2">
    <source>
        <dbReference type="SAM" id="SignalP"/>
    </source>
</evidence>
<gene>
    <name evidence="3" type="ORF">DB32_002649</name>
</gene>
<dbReference type="RefSeq" id="WP_053232735.1">
    <property type="nucleotide sequence ID" value="NZ_CP011125.1"/>
</dbReference>
<dbReference type="EMBL" id="CP011125">
    <property type="protein sequence ID" value="AKF05500.1"/>
    <property type="molecule type" value="Genomic_DNA"/>
</dbReference>